<dbReference type="OrthoDB" id="448455at2759"/>
<gene>
    <name evidence="3" type="ORF">FA13DRAFT_1787988</name>
</gene>
<reference evidence="3 4" key="1">
    <citation type="journal article" date="2019" name="Nat. Ecol. Evol.">
        <title>Megaphylogeny resolves global patterns of mushroom evolution.</title>
        <authorList>
            <person name="Varga T."/>
            <person name="Krizsan K."/>
            <person name="Foldi C."/>
            <person name="Dima B."/>
            <person name="Sanchez-Garcia M."/>
            <person name="Sanchez-Ramirez S."/>
            <person name="Szollosi G.J."/>
            <person name="Szarkandi J.G."/>
            <person name="Papp V."/>
            <person name="Albert L."/>
            <person name="Andreopoulos W."/>
            <person name="Angelini C."/>
            <person name="Antonin V."/>
            <person name="Barry K.W."/>
            <person name="Bougher N.L."/>
            <person name="Buchanan P."/>
            <person name="Buyck B."/>
            <person name="Bense V."/>
            <person name="Catcheside P."/>
            <person name="Chovatia M."/>
            <person name="Cooper J."/>
            <person name="Damon W."/>
            <person name="Desjardin D."/>
            <person name="Finy P."/>
            <person name="Geml J."/>
            <person name="Haridas S."/>
            <person name="Hughes K."/>
            <person name="Justo A."/>
            <person name="Karasinski D."/>
            <person name="Kautmanova I."/>
            <person name="Kiss B."/>
            <person name="Kocsube S."/>
            <person name="Kotiranta H."/>
            <person name="LaButti K.M."/>
            <person name="Lechner B.E."/>
            <person name="Liimatainen K."/>
            <person name="Lipzen A."/>
            <person name="Lukacs Z."/>
            <person name="Mihaltcheva S."/>
            <person name="Morgado L.N."/>
            <person name="Niskanen T."/>
            <person name="Noordeloos M.E."/>
            <person name="Ohm R.A."/>
            <person name="Ortiz-Santana B."/>
            <person name="Ovrebo C."/>
            <person name="Racz N."/>
            <person name="Riley R."/>
            <person name="Savchenko A."/>
            <person name="Shiryaev A."/>
            <person name="Soop K."/>
            <person name="Spirin V."/>
            <person name="Szebenyi C."/>
            <person name="Tomsovsky M."/>
            <person name="Tulloss R.E."/>
            <person name="Uehling J."/>
            <person name="Grigoriev I.V."/>
            <person name="Vagvolgyi C."/>
            <person name="Papp T."/>
            <person name="Martin F.M."/>
            <person name="Miettinen O."/>
            <person name="Hibbett D.S."/>
            <person name="Nagy L.G."/>
        </authorList>
    </citation>
    <scope>NUCLEOTIDE SEQUENCE [LARGE SCALE GENOMIC DNA]</scope>
    <source>
        <strain evidence="3 4">FP101781</strain>
    </source>
</reference>
<dbReference type="Pfam" id="PF24883">
    <property type="entry name" value="NPHP3_N"/>
    <property type="match status" value="1"/>
</dbReference>
<feature type="domain" description="Nephrocystin 3-like N-terminal" evidence="2">
    <location>
        <begin position="86"/>
        <end position="242"/>
    </location>
</feature>
<evidence type="ECO:0000256" key="1">
    <source>
        <dbReference type="ARBA" id="ARBA00022737"/>
    </source>
</evidence>
<name>A0A4Y7TMA9_COPMI</name>
<evidence type="ECO:0000313" key="4">
    <source>
        <dbReference type="Proteomes" id="UP000298030"/>
    </source>
</evidence>
<organism evidence="3 4">
    <name type="scientific">Coprinellus micaceus</name>
    <name type="common">Glistening ink-cap mushroom</name>
    <name type="synonym">Coprinus micaceus</name>
    <dbReference type="NCBI Taxonomy" id="71717"/>
    <lineage>
        <taxon>Eukaryota</taxon>
        <taxon>Fungi</taxon>
        <taxon>Dikarya</taxon>
        <taxon>Basidiomycota</taxon>
        <taxon>Agaricomycotina</taxon>
        <taxon>Agaricomycetes</taxon>
        <taxon>Agaricomycetidae</taxon>
        <taxon>Agaricales</taxon>
        <taxon>Agaricineae</taxon>
        <taxon>Psathyrellaceae</taxon>
        <taxon>Coprinellus</taxon>
    </lineage>
</organism>
<dbReference type="Proteomes" id="UP000298030">
    <property type="component" value="Unassembled WGS sequence"/>
</dbReference>
<accession>A0A4Y7TMA9</accession>
<keyword evidence="1" id="KW-0677">Repeat</keyword>
<dbReference type="EMBL" id="QPFP01000007">
    <property type="protein sequence ID" value="TEB35337.1"/>
    <property type="molecule type" value="Genomic_DNA"/>
</dbReference>
<proteinExistence type="predicted"/>
<dbReference type="Gene3D" id="3.40.50.300">
    <property type="entry name" value="P-loop containing nucleotide triphosphate hydrolases"/>
    <property type="match status" value="1"/>
</dbReference>
<dbReference type="SUPFAM" id="SSF52540">
    <property type="entry name" value="P-loop containing nucleoside triphosphate hydrolases"/>
    <property type="match status" value="1"/>
</dbReference>
<dbReference type="InterPro" id="IPR027417">
    <property type="entry name" value="P-loop_NTPase"/>
</dbReference>
<evidence type="ECO:0000259" key="2">
    <source>
        <dbReference type="Pfam" id="PF24883"/>
    </source>
</evidence>
<dbReference type="STRING" id="71717.A0A4Y7TMA9"/>
<protein>
    <recommendedName>
        <fullName evidence="2">Nephrocystin 3-like N-terminal domain-containing protein</fullName>
    </recommendedName>
</protein>
<sequence>MEFPGPTQGPGTQFFPNAQGVDIGIFSVNSAGRDIVHVTNHYYGWGVPPDAASIRDNLRKNIRAWLRGPIFLDIYRASISQRAEQTGVWFIQSDEFQRFLKERGTTLWVTGMPGSGKTILSSTCIKHLQDTYKGDKNTAVICAYVRYSENYTLQDIVAGLVNQLVRVHDGALEHIEPYYRSSMEEETPYEVSELFEILKKIARPPTKVFVVIDGLDEAGEEVKDALLETLPHTGVNLLIFSRPLDKYTHRTPDALFVSIQARTEDIALCVAEYVKRSSRLQAIVGGKPDLIQRLCDAIKDKANGM</sequence>
<keyword evidence="4" id="KW-1185">Reference proteome</keyword>
<dbReference type="AlphaFoldDB" id="A0A4Y7TMA9"/>
<comment type="caution">
    <text evidence="3">The sequence shown here is derived from an EMBL/GenBank/DDBJ whole genome shotgun (WGS) entry which is preliminary data.</text>
</comment>
<dbReference type="InterPro" id="IPR056884">
    <property type="entry name" value="NPHP3-like_N"/>
</dbReference>
<evidence type="ECO:0000313" key="3">
    <source>
        <dbReference type="EMBL" id="TEB35337.1"/>
    </source>
</evidence>
<dbReference type="PANTHER" id="PTHR10039">
    <property type="entry name" value="AMELOGENIN"/>
    <property type="match status" value="1"/>
</dbReference>